<dbReference type="Gene3D" id="1.10.10.580">
    <property type="entry name" value="Structural maintenance of chromosome 1. Chain E"/>
    <property type="match status" value="1"/>
</dbReference>
<organism evidence="4 5">
    <name type="scientific">Slackia faecicanis</name>
    <dbReference type="NCBI Taxonomy" id="255723"/>
    <lineage>
        <taxon>Bacteria</taxon>
        <taxon>Bacillati</taxon>
        <taxon>Actinomycetota</taxon>
        <taxon>Coriobacteriia</taxon>
        <taxon>Eggerthellales</taxon>
        <taxon>Eggerthellaceae</taxon>
        <taxon>Slackia</taxon>
    </lineage>
</organism>
<keyword evidence="3" id="KW-0132">Cell division</keyword>
<reference evidence="5" key="1">
    <citation type="submission" date="2018-05" db="EMBL/GenBank/DDBJ databases">
        <title>Genome Sequencing of selected type strains of the family Eggerthellaceae.</title>
        <authorList>
            <person name="Danylec N."/>
            <person name="Stoll D.A."/>
            <person name="Doetsch A."/>
            <person name="Huch M."/>
        </authorList>
    </citation>
    <scope>NUCLEOTIDE SEQUENCE [LARGE SCALE GENOMIC DNA]</scope>
    <source>
        <strain evidence="5">DSM 17537</strain>
    </source>
</reference>
<sequence length="260" mass="29357">MSYRVRIDSFEGPFDLLLHLVGRKKVDIGSISVARIVDQYLAYVDRMQELDLDVASDFLLVASTLLEIKAASLLPREEDEALDEFDELSPSEARDMLVERLIVYKQFKNAAAALGARFEHEGLMHPRLFGPDEEFLDLAPDYLKETTIDDLGRLAARALARREVFLLESEHIAAKPIAVETQVRSIHRRISARKHMMFSEVLAEAPSLSARVASFLALLELYKRTMVDLVQDGPFADIAIDFIEGSGELVFGEDDEKEWS</sequence>
<dbReference type="GO" id="GO:0005737">
    <property type="term" value="C:cytoplasm"/>
    <property type="evidence" value="ECO:0007669"/>
    <property type="project" value="UniProtKB-SubCell"/>
</dbReference>
<dbReference type="Pfam" id="PF02616">
    <property type="entry name" value="SMC_ScpA"/>
    <property type="match status" value="1"/>
</dbReference>
<comment type="subcellular location">
    <subcellularLocation>
        <location evidence="3">Cytoplasm</location>
    </subcellularLocation>
    <text evidence="3">Associated with two foci at the outer edges of the nucleoid region in young cells, and at four foci within both cell halves in older cells.</text>
</comment>
<keyword evidence="5" id="KW-1185">Reference proteome</keyword>
<keyword evidence="3" id="KW-0131">Cell cycle</keyword>
<dbReference type="GO" id="GO:0006260">
    <property type="term" value="P:DNA replication"/>
    <property type="evidence" value="ECO:0007669"/>
    <property type="project" value="UniProtKB-UniRule"/>
</dbReference>
<comment type="caution">
    <text evidence="4">The sequence shown here is derived from an EMBL/GenBank/DDBJ whole genome shotgun (WGS) entry which is preliminary data.</text>
</comment>
<evidence type="ECO:0000256" key="2">
    <source>
        <dbReference type="ARBA" id="ARBA00044777"/>
    </source>
</evidence>
<dbReference type="InterPro" id="IPR003768">
    <property type="entry name" value="ScpA"/>
</dbReference>
<protein>
    <recommendedName>
        <fullName evidence="2 3">Segregation and condensation protein A</fullName>
    </recommendedName>
</protein>
<dbReference type="OrthoDB" id="9811016at2"/>
<proteinExistence type="inferred from homology"/>
<dbReference type="HAMAP" id="MF_01805">
    <property type="entry name" value="ScpA"/>
    <property type="match status" value="1"/>
</dbReference>
<name>A0A3N0AHJ1_9ACTN</name>
<accession>A0A3N0AHJ1</accession>
<dbReference type="RefSeq" id="WP_123197366.1">
    <property type="nucleotide sequence ID" value="NZ_QICB01000001.1"/>
</dbReference>
<keyword evidence="1 3" id="KW-0159">Chromosome partition</keyword>
<dbReference type="EMBL" id="QICB01000001">
    <property type="protein sequence ID" value="RNL21525.1"/>
    <property type="molecule type" value="Genomic_DNA"/>
</dbReference>
<dbReference type="PANTHER" id="PTHR33969">
    <property type="entry name" value="SEGREGATION AND CONDENSATION PROTEIN A"/>
    <property type="match status" value="1"/>
</dbReference>
<evidence type="ECO:0000313" key="5">
    <source>
        <dbReference type="Proteomes" id="UP000267368"/>
    </source>
</evidence>
<evidence type="ECO:0000256" key="3">
    <source>
        <dbReference type="HAMAP-Rule" id="MF_01805"/>
    </source>
</evidence>
<dbReference type="GO" id="GO:0051301">
    <property type="term" value="P:cell division"/>
    <property type="evidence" value="ECO:0007669"/>
    <property type="project" value="UniProtKB-KW"/>
</dbReference>
<keyword evidence="3" id="KW-0963">Cytoplasm</keyword>
<comment type="subunit">
    <text evidence="3">Component of a cohesin-like complex composed of ScpA, ScpB and the Smc homodimer, in which ScpA and ScpB bind to the head domain of Smc. The presence of the three proteins is required for the association of the complex with DNA.</text>
</comment>
<dbReference type="InterPro" id="IPR023093">
    <property type="entry name" value="ScpA-like_C"/>
</dbReference>
<dbReference type="Proteomes" id="UP000267368">
    <property type="component" value="Unassembled WGS sequence"/>
</dbReference>
<dbReference type="PANTHER" id="PTHR33969:SF2">
    <property type="entry name" value="SEGREGATION AND CONDENSATION PROTEIN A"/>
    <property type="match status" value="1"/>
</dbReference>
<evidence type="ECO:0000256" key="1">
    <source>
        <dbReference type="ARBA" id="ARBA00022829"/>
    </source>
</evidence>
<comment type="similarity">
    <text evidence="3">Belongs to the ScpA family.</text>
</comment>
<evidence type="ECO:0000313" key="4">
    <source>
        <dbReference type="EMBL" id="RNL21525.1"/>
    </source>
</evidence>
<dbReference type="AlphaFoldDB" id="A0A3N0AHJ1"/>
<comment type="function">
    <text evidence="3">Participates in chromosomal partition during cell division. May act via the formation of a condensin-like complex containing Smc and ScpB that pull DNA away from mid-cell into both cell halves.</text>
</comment>
<gene>
    <name evidence="3" type="primary">scpA</name>
    <name evidence="4" type="ORF">DMP07_01400</name>
</gene>
<dbReference type="GO" id="GO:0007059">
    <property type="term" value="P:chromosome segregation"/>
    <property type="evidence" value="ECO:0007669"/>
    <property type="project" value="UniProtKB-UniRule"/>
</dbReference>
<dbReference type="Gene3D" id="6.10.250.2410">
    <property type="match status" value="1"/>
</dbReference>